<keyword evidence="2" id="KW-1185">Reference proteome</keyword>
<sequence length="62" mass="7386">MWIFDRNVWREKTTSIPPLFLARDKKVNLSDIKILECEFLCCCKLMLRLHRVVVCKLTLGFT</sequence>
<name>A0ABM7HJR5_9FIRM</name>
<dbReference type="Proteomes" id="UP000679260">
    <property type="component" value="Chromosome"/>
</dbReference>
<reference evidence="1 2" key="1">
    <citation type="submission" date="2020-01" db="EMBL/GenBank/DDBJ databases">
        <title>Veillonella burapaensis sp. nov., anaerobic, Gram-stain-negative coccus isolated from saliva of a Thai child.</title>
        <authorList>
            <person name="Mashima I."/>
            <person name="Theodorea C."/>
            <person name="Nakazawa F."/>
            <person name="Thaweboon B."/>
            <person name="Thaweboon S."/>
            <person name="Tamai R."/>
            <person name="Kiyoura Y."/>
        </authorList>
    </citation>
    <scope>NUCLEOTIDE SEQUENCE [LARGE SCALE GENOMIC DNA]</scope>
    <source>
        <strain evidence="1 2">S12025-13</strain>
    </source>
</reference>
<proteinExistence type="predicted"/>
<organism evidence="1 2">
    <name type="scientific">Veillonella orientalis</name>
    <dbReference type="NCBI Taxonomy" id="2682455"/>
    <lineage>
        <taxon>Bacteria</taxon>
        <taxon>Bacillati</taxon>
        <taxon>Bacillota</taxon>
        <taxon>Negativicutes</taxon>
        <taxon>Veillonellales</taxon>
        <taxon>Veillonellaceae</taxon>
        <taxon>Veillonella</taxon>
    </lineage>
</organism>
<gene>
    <name evidence="1" type="ORF">VEIS1202513_18840</name>
</gene>
<evidence type="ECO:0000313" key="2">
    <source>
        <dbReference type="Proteomes" id="UP000679260"/>
    </source>
</evidence>
<evidence type="ECO:0000313" key="1">
    <source>
        <dbReference type="EMBL" id="BBU37363.1"/>
    </source>
</evidence>
<protein>
    <submittedName>
        <fullName evidence="1">Uncharacterized protein</fullName>
    </submittedName>
</protein>
<accession>A0ABM7HJR5</accession>
<dbReference type="EMBL" id="AP022322">
    <property type="protein sequence ID" value="BBU37363.1"/>
    <property type="molecule type" value="Genomic_DNA"/>
</dbReference>